<evidence type="ECO:0000256" key="4">
    <source>
        <dbReference type="ARBA" id="ARBA00022729"/>
    </source>
</evidence>
<dbReference type="InterPro" id="IPR006061">
    <property type="entry name" value="SBP_1_CS"/>
</dbReference>
<comment type="similarity">
    <text evidence="1">Belongs to the bacterial solute-binding protein 1 family.</text>
</comment>
<evidence type="ECO:0000256" key="5">
    <source>
        <dbReference type="ARBA" id="ARBA00023136"/>
    </source>
</evidence>
<reference evidence="8 9" key="1">
    <citation type="submission" date="2016-10" db="EMBL/GenBank/DDBJ databases">
        <authorList>
            <person name="de Groot N.N."/>
        </authorList>
    </citation>
    <scope>NUCLEOTIDE SEQUENCE [LARGE SCALE GENOMIC DNA]</scope>
    <source>
        <strain evidence="8 9">DSM 45514</strain>
    </source>
</reference>
<keyword evidence="4" id="KW-0732">Signal</keyword>
<proteinExistence type="inferred from homology"/>
<dbReference type="RefSeq" id="WP_091570816.1">
    <property type="nucleotide sequence ID" value="NZ_FMZA01000013.1"/>
</dbReference>
<dbReference type="OrthoDB" id="9798191at2"/>
<dbReference type="Pfam" id="PF01547">
    <property type="entry name" value="SBP_bac_1"/>
    <property type="match status" value="1"/>
</dbReference>
<name>A0A1G6NP87_9BACL</name>
<dbReference type="InterPro" id="IPR050490">
    <property type="entry name" value="Bact_solute-bd_prot1"/>
</dbReference>
<evidence type="ECO:0000256" key="7">
    <source>
        <dbReference type="ARBA" id="ARBA00023288"/>
    </source>
</evidence>
<dbReference type="AlphaFoldDB" id="A0A1G6NP87"/>
<evidence type="ECO:0000256" key="2">
    <source>
        <dbReference type="ARBA" id="ARBA00022448"/>
    </source>
</evidence>
<dbReference type="GO" id="GO:0055085">
    <property type="term" value="P:transmembrane transport"/>
    <property type="evidence" value="ECO:0007669"/>
    <property type="project" value="InterPro"/>
</dbReference>
<evidence type="ECO:0000256" key="3">
    <source>
        <dbReference type="ARBA" id="ARBA00022475"/>
    </source>
</evidence>
<keyword evidence="6" id="KW-0564">Palmitate</keyword>
<dbReference type="InterPro" id="IPR006059">
    <property type="entry name" value="SBP"/>
</dbReference>
<dbReference type="SUPFAM" id="SSF53850">
    <property type="entry name" value="Periplasmic binding protein-like II"/>
    <property type="match status" value="1"/>
</dbReference>
<keyword evidence="3" id="KW-1003">Cell membrane</keyword>
<keyword evidence="5" id="KW-0472">Membrane</keyword>
<sequence length="409" mass="46167">MKRLGWWVTIMAVVLTVGCASEDETADGKVHLEFFQNKPEAVGTYNELIKRFEKEHPNIDVEQNHVPDAETVLRTRLVKGDVPDVMGINGNNTYGDIAEVGVFYNFSGDPVTKKVLPTYREVLNELGRSGKETNGVPFAANANVVLYNKETFAELGLEVPKTWDELIEVAETIEEAGETPFYFAYKDAWTAMVPFNSLAANIQGDRFFDQRKRGEATFTQEYRPVAEKMLTLLEYSQPDPFGRGYNDGNLAFANGDTAMLIQGSWAISAIRKANPEIKIGSFPLPSTNDPDKNRLVSGVDTVLTMSKETEHQEESLAFIRFLMKGENVQYYMKEQNTFPTVKGMYQQEPSLASLRPYFEEQRIEGFPEHQFSPAIPLQRLIQGFLVDGNPAGFLKKLDEEWNKVEARQS</sequence>
<evidence type="ECO:0000256" key="6">
    <source>
        <dbReference type="ARBA" id="ARBA00023139"/>
    </source>
</evidence>
<dbReference type="STRING" id="1236220.SAMN04488112_11385"/>
<dbReference type="PROSITE" id="PS51257">
    <property type="entry name" value="PROKAR_LIPOPROTEIN"/>
    <property type="match status" value="1"/>
</dbReference>
<organism evidence="8 9">
    <name type="scientific">Melghirimyces thermohalophilus</name>
    <dbReference type="NCBI Taxonomy" id="1236220"/>
    <lineage>
        <taxon>Bacteria</taxon>
        <taxon>Bacillati</taxon>
        <taxon>Bacillota</taxon>
        <taxon>Bacilli</taxon>
        <taxon>Bacillales</taxon>
        <taxon>Thermoactinomycetaceae</taxon>
        <taxon>Melghirimyces</taxon>
    </lineage>
</organism>
<evidence type="ECO:0000313" key="9">
    <source>
        <dbReference type="Proteomes" id="UP000199387"/>
    </source>
</evidence>
<protein>
    <submittedName>
        <fullName evidence="8">Raffinose/stachyose/melibiose transport system substrate-binding protein</fullName>
    </submittedName>
</protein>
<evidence type="ECO:0000313" key="8">
    <source>
        <dbReference type="EMBL" id="SDC68975.1"/>
    </source>
</evidence>
<accession>A0A1G6NP87</accession>
<dbReference type="PROSITE" id="PS01037">
    <property type="entry name" value="SBP_BACTERIAL_1"/>
    <property type="match status" value="1"/>
</dbReference>
<dbReference type="Gene3D" id="3.40.190.10">
    <property type="entry name" value="Periplasmic binding protein-like II"/>
    <property type="match status" value="2"/>
</dbReference>
<keyword evidence="2" id="KW-0813">Transport</keyword>
<dbReference type="Proteomes" id="UP000199387">
    <property type="component" value="Unassembled WGS sequence"/>
</dbReference>
<keyword evidence="9" id="KW-1185">Reference proteome</keyword>
<dbReference type="EMBL" id="FMZA01000013">
    <property type="protein sequence ID" value="SDC68975.1"/>
    <property type="molecule type" value="Genomic_DNA"/>
</dbReference>
<gene>
    <name evidence="8" type="ORF">SAMN04488112_11385</name>
</gene>
<dbReference type="PANTHER" id="PTHR43649">
    <property type="entry name" value="ARABINOSE-BINDING PROTEIN-RELATED"/>
    <property type="match status" value="1"/>
</dbReference>
<evidence type="ECO:0000256" key="1">
    <source>
        <dbReference type="ARBA" id="ARBA00008520"/>
    </source>
</evidence>
<keyword evidence="7" id="KW-0449">Lipoprotein</keyword>
<dbReference type="PANTHER" id="PTHR43649:SF33">
    <property type="entry name" value="POLYGALACTURONAN_RHAMNOGALACTURONAN-BINDING PROTEIN YTCQ"/>
    <property type="match status" value="1"/>
</dbReference>